<reference evidence="6 7" key="1">
    <citation type="submission" date="2024-09" db="EMBL/GenBank/DDBJ databases">
        <authorList>
            <person name="Sun Q."/>
            <person name="Mori K."/>
        </authorList>
    </citation>
    <scope>NUCLEOTIDE SEQUENCE [LARGE SCALE GENOMIC DNA]</scope>
    <source>
        <strain evidence="6 7">JCM 9626</strain>
    </source>
</reference>
<dbReference type="PRINTS" id="PR00455">
    <property type="entry name" value="HTHTETR"/>
</dbReference>
<keyword evidence="7" id="KW-1185">Reference proteome</keyword>
<evidence type="ECO:0000256" key="1">
    <source>
        <dbReference type="ARBA" id="ARBA00023015"/>
    </source>
</evidence>
<name>A0ABV5K742_9ACTN</name>
<dbReference type="InterPro" id="IPR009057">
    <property type="entry name" value="Homeodomain-like_sf"/>
</dbReference>
<accession>A0ABV5K742</accession>
<sequence length="190" mass="20876">MPTQLERRTATVTRLLDATEVVVHVRGYADTTVAAVCAEAGVSQGGLFRHFPHRRALLVATAARVAERQTDHVPDGLGLLDALRHLRALVRSRPNQVWHELVRAARTDAELRADLAPALRDYHRRTGSAVAALAPAGRPWTTHHQAALRIVVNYLDGEAAVAHVLPDPDRDEATLRALADLLRPLFEENP</sequence>
<keyword evidence="1" id="KW-0805">Transcription regulation</keyword>
<evidence type="ECO:0000313" key="7">
    <source>
        <dbReference type="Proteomes" id="UP001589750"/>
    </source>
</evidence>
<evidence type="ECO:0000259" key="5">
    <source>
        <dbReference type="PROSITE" id="PS50977"/>
    </source>
</evidence>
<keyword evidence="2 4" id="KW-0238">DNA-binding</keyword>
<feature type="domain" description="HTH tetR-type" evidence="5">
    <location>
        <begin position="9"/>
        <end position="69"/>
    </location>
</feature>
<gene>
    <name evidence="6" type="ORF">ACFFRI_05855</name>
</gene>
<dbReference type="SUPFAM" id="SSF46689">
    <property type="entry name" value="Homeodomain-like"/>
    <property type="match status" value="1"/>
</dbReference>
<dbReference type="PANTHER" id="PTHR30055:SF234">
    <property type="entry name" value="HTH-TYPE TRANSCRIPTIONAL REGULATOR BETI"/>
    <property type="match status" value="1"/>
</dbReference>
<dbReference type="Proteomes" id="UP001589750">
    <property type="component" value="Unassembled WGS sequence"/>
</dbReference>
<dbReference type="PANTHER" id="PTHR30055">
    <property type="entry name" value="HTH-TYPE TRANSCRIPTIONAL REGULATOR RUTR"/>
    <property type="match status" value="1"/>
</dbReference>
<evidence type="ECO:0000313" key="6">
    <source>
        <dbReference type="EMBL" id="MFB9312563.1"/>
    </source>
</evidence>
<dbReference type="Pfam" id="PF00440">
    <property type="entry name" value="TetR_N"/>
    <property type="match status" value="1"/>
</dbReference>
<evidence type="ECO:0000256" key="4">
    <source>
        <dbReference type="PROSITE-ProRule" id="PRU00335"/>
    </source>
</evidence>
<organism evidence="6 7">
    <name type="scientific">Nocardioides plantarum</name>
    <dbReference type="NCBI Taxonomy" id="29299"/>
    <lineage>
        <taxon>Bacteria</taxon>
        <taxon>Bacillati</taxon>
        <taxon>Actinomycetota</taxon>
        <taxon>Actinomycetes</taxon>
        <taxon>Propionibacteriales</taxon>
        <taxon>Nocardioidaceae</taxon>
        <taxon>Nocardioides</taxon>
    </lineage>
</organism>
<dbReference type="PROSITE" id="PS50977">
    <property type="entry name" value="HTH_TETR_2"/>
    <property type="match status" value="1"/>
</dbReference>
<evidence type="ECO:0000256" key="2">
    <source>
        <dbReference type="ARBA" id="ARBA00023125"/>
    </source>
</evidence>
<evidence type="ECO:0000256" key="3">
    <source>
        <dbReference type="ARBA" id="ARBA00023163"/>
    </source>
</evidence>
<dbReference type="RefSeq" id="WP_140007590.1">
    <property type="nucleotide sequence ID" value="NZ_JBHMDG010000007.1"/>
</dbReference>
<dbReference type="InterPro" id="IPR001647">
    <property type="entry name" value="HTH_TetR"/>
</dbReference>
<dbReference type="EMBL" id="JBHMDG010000007">
    <property type="protein sequence ID" value="MFB9312563.1"/>
    <property type="molecule type" value="Genomic_DNA"/>
</dbReference>
<dbReference type="Gene3D" id="1.10.357.10">
    <property type="entry name" value="Tetracycline Repressor, domain 2"/>
    <property type="match status" value="1"/>
</dbReference>
<comment type="caution">
    <text evidence="6">The sequence shown here is derived from an EMBL/GenBank/DDBJ whole genome shotgun (WGS) entry which is preliminary data.</text>
</comment>
<dbReference type="InterPro" id="IPR050109">
    <property type="entry name" value="HTH-type_TetR-like_transc_reg"/>
</dbReference>
<proteinExistence type="predicted"/>
<feature type="DNA-binding region" description="H-T-H motif" evidence="4">
    <location>
        <begin position="32"/>
        <end position="51"/>
    </location>
</feature>
<protein>
    <submittedName>
        <fullName evidence="6">TetR/AcrR family transcriptional regulator</fullName>
    </submittedName>
</protein>
<keyword evidence="3" id="KW-0804">Transcription</keyword>